<dbReference type="PROSITE" id="PS52050">
    <property type="entry name" value="WYL"/>
    <property type="match status" value="1"/>
</dbReference>
<name>A0A150H8N1_9MICO</name>
<dbReference type="InterPro" id="IPR026881">
    <property type="entry name" value="WYL_dom"/>
</dbReference>
<dbReference type="Pfam" id="PF25583">
    <property type="entry name" value="WCX"/>
    <property type="match status" value="1"/>
</dbReference>
<reference evidence="3 4" key="1">
    <citation type="submission" date="2016-01" db="EMBL/GenBank/DDBJ databases">
        <title>Use of Whole Genome Sequencing to ascertain that Brevibacterium massiliense (Roux, Raoult 2009) is a later heterotypic synonym of Brevibacterium ravenspurgense (Mages 2008).</title>
        <authorList>
            <person name="Bernier A.-M."/>
            <person name="Burdz T."/>
            <person name="Huynh C."/>
            <person name="Pachecho A.L."/>
            <person name="Wiebe D."/>
            <person name="Bonner C."/>
            <person name="Bernard K."/>
        </authorList>
    </citation>
    <scope>NUCLEOTIDE SEQUENCE [LARGE SCALE GENOMIC DNA]</scope>
    <source>
        <strain evidence="3 4">CCUG56047</strain>
    </source>
</reference>
<dbReference type="RefSeq" id="WP_062021411.1">
    <property type="nucleotide sequence ID" value="NZ_LQQC01000010.1"/>
</dbReference>
<feature type="domain" description="WYL" evidence="1">
    <location>
        <begin position="160"/>
        <end position="220"/>
    </location>
</feature>
<dbReference type="Proteomes" id="UP000243589">
    <property type="component" value="Unassembled WGS sequence"/>
</dbReference>
<evidence type="ECO:0000259" key="1">
    <source>
        <dbReference type="Pfam" id="PF13280"/>
    </source>
</evidence>
<keyword evidence="4" id="KW-1185">Reference proteome</keyword>
<evidence type="ECO:0000259" key="2">
    <source>
        <dbReference type="Pfam" id="PF25583"/>
    </source>
</evidence>
<accession>A0A150H8N1</accession>
<dbReference type="Pfam" id="PF13280">
    <property type="entry name" value="WYL"/>
    <property type="match status" value="1"/>
</dbReference>
<dbReference type="InterPro" id="IPR057727">
    <property type="entry name" value="WCX_dom"/>
</dbReference>
<dbReference type="AlphaFoldDB" id="A0A150H8N1"/>
<protein>
    <submittedName>
        <fullName evidence="3">Uncharacterized protein</fullName>
    </submittedName>
</protein>
<comment type="caution">
    <text evidence="3">The sequence shown here is derived from an EMBL/GenBank/DDBJ whole genome shotgun (WGS) entry which is preliminary data.</text>
</comment>
<dbReference type="PANTHER" id="PTHR34580">
    <property type="match status" value="1"/>
</dbReference>
<proteinExistence type="predicted"/>
<feature type="domain" description="WCX" evidence="2">
    <location>
        <begin position="257"/>
        <end position="323"/>
    </location>
</feature>
<evidence type="ECO:0000313" key="4">
    <source>
        <dbReference type="Proteomes" id="UP000243589"/>
    </source>
</evidence>
<sequence>MSDIDRPKTGRARRQTERLLNLLIALRSVSGWLDRDVLRQTIADYRDKDDEAFDRMFNRDKKALRDLGIEISTTDWSDPFTGESAYGYRISDEDYLLPPIDLSPEDISLLAAALDVMRSSAVSGAAVAAVNKLRGQAAPPAGSIDTAAAFDLRAVDSRYAEIMEYVADRRPMRFQYRKPGSAPQRREVVGYCLLTRGEKTYVVGYDLERKAQRAFRLSRIIGRITPLAESLRDAVPEDFAVSPRAVGETAHTGTRTQKAVLRLVPGKGRPLRLRGTKTADGTYEVPFADLQSFAEELLGFGDSVSVVSPQELREAHVKLAQATLAALESVDNGGDAHV</sequence>
<dbReference type="PATRIC" id="fig|479117.4.peg.1241"/>
<dbReference type="PANTHER" id="PTHR34580:SF3">
    <property type="entry name" value="PROTEIN PAFB"/>
    <property type="match status" value="1"/>
</dbReference>
<dbReference type="EMBL" id="LQQC01000010">
    <property type="protein sequence ID" value="KXZ58208.1"/>
    <property type="molecule type" value="Genomic_DNA"/>
</dbReference>
<evidence type="ECO:0000313" key="3">
    <source>
        <dbReference type="EMBL" id="KXZ58208.1"/>
    </source>
</evidence>
<organism evidence="3 4">
    <name type="scientific">Brevibacterium ravenspurgense</name>
    <dbReference type="NCBI Taxonomy" id="479117"/>
    <lineage>
        <taxon>Bacteria</taxon>
        <taxon>Bacillati</taxon>
        <taxon>Actinomycetota</taxon>
        <taxon>Actinomycetes</taxon>
        <taxon>Micrococcales</taxon>
        <taxon>Brevibacteriaceae</taxon>
        <taxon>Brevibacterium</taxon>
    </lineage>
</organism>
<dbReference type="InterPro" id="IPR051534">
    <property type="entry name" value="CBASS_pafABC_assoc_protein"/>
</dbReference>
<gene>
    <name evidence="3" type="ORF">Bravens_01246</name>
</gene>